<evidence type="ECO:0000313" key="3">
    <source>
        <dbReference type="Proteomes" id="UP001321486"/>
    </source>
</evidence>
<name>A0ABM8GTS4_9MICO</name>
<dbReference type="EMBL" id="AP027732">
    <property type="protein sequence ID" value="BDZ51862.1"/>
    <property type="molecule type" value="Genomic_DNA"/>
</dbReference>
<keyword evidence="1" id="KW-0472">Membrane</keyword>
<organism evidence="2 3">
    <name type="scientific">Frondihabitans sucicola</name>
    <dbReference type="NCBI Taxonomy" id="1268041"/>
    <lineage>
        <taxon>Bacteria</taxon>
        <taxon>Bacillati</taxon>
        <taxon>Actinomycetota</taxon>
        <taxon>Actinomycetes</taxon>
        <taxon>Micrococcales</taxon>
        <taxon>Microbacteriaceae</taxon>
        <taxon>Frondihabitans</taxon>
    </lineage>
</organism>
<sequence length="127" mass="13346">MFDTKTLQITALVVFLVILFLSYFVGGFVAARMARFSGLKQGLAVWLWGLVMSIIAAVVIVVVASQNHTATVFQGSGAGLKLSDFTSVEALVSEGLIVVLSLGGALVGGLAGLGYHRKIDRFGLESV</sequence>
<keyword evidence="1" id="KW-0812">Transmembrane</keyword>
<evidence type="ECO:0000313" key="2">
    <source>
        <dbReference type="EMBL" id="BDZ51862.1"/>
    </source>
</evidence>
<dbReference type="Proteomes" id="UP001321486">
    <property type="component" value="Chromosome"/>
</dbReference>
<dbReference type="RefSeq" id="WP_286344532.1">
    <property type="nucleotide sequence ID" value="NZ_AP027732.1"/>
</dbReference>
<keyword evidence="1" id="KW-1133">Transmembrane helix</keyword>
<gene>
    <name evidence="2" type="ORF">GCM10025867_41030</name>
</gene>
<feature type="transmembrane region" description="Helical" evidence="1">
    <location>
        <begin position="95"/>
        <end position="115"/>
    </location>
</feature>
<accession>A0ABM8GTS4</accession>
<evidence type="ECO:0000256" key="1">
    <source>
        <dbReference type="SAM" id="Phobius"/>
    </source>
</evidence>
<protein>
    <submittedName>
        <fullName evidence="2">Uncharacterized protein</fullName>
    </submittedName>
</protein>
<feature type="transmembrane region" description="Helical" evidence="1">
    <location>
        <begin position="43"/>
        <end position="64"/>
    </location>
</feature>
<feature type="transmembrane region" description="Helical" evidence="1">
    <location>
        <begin position="6"/>
        <end position="31"/>
    </location>
</feature>
<keyword evidence="3" id="KW-1185">Reference proteome</keyword>
<reference evidence="3" key="1">
    <citation type="journal article" date="2019" name="Int. J. Syst. Evol. Microbiol.">
        <title>The Global Catalogue of Microorganisms (GCM) 10K type strain sequencing project: providing services to taxonomists for standard genome sequencing and annotation.</title>
        <authorList>
            <consortium name="The Broad Institute Genomics Platform"/>
            <consortium name="The Broad Institute Genome Sequencing Center for Infectious Disease"/>
            <person name="Wu L."/>
            <person name="Ma J."/>
        </authorList>
    </citation>
    <scope>NUCLEOTIDE SEQUENCE [LARGE SCALE GENOMIC DNA]</scope>
    <source>
        <strain evidence="3">NBRC 108728</strain>
    </source>
</reference>
<proteinExistence type="predicted"/>